<sequence length="394" mass="43980">MPPSTKEILERAKRRRQNVLPPLSTPSSPGFPPTPSFQPLPSLFDLDSTSGPSSATPISHPGTLSIRGTSMTQLKNFGERELKRVKLDPCTESDFRTYLATTSKDERDALQAIWTLQVRDQLCKLTQNTAEAWTPSSALEKAARCNIYSLLLLPNIHLYAGTLGDVILVAMRAVGTPDLPDSDSVHVDELITWLGEEISQARYAIKKKIIENARANVAEIAEELLSLVHTQQVPHTLGLYMRLALLRRHLGFKHSANAFWGKVDDELEAFREGGSQSFVDLMEVIYEDDVREFGDPSKTEYTAKSFTDPNFTCPRWLRELYKVAPQVKRLPKQKSKSKKRKRIVSADDEEDMAHDVDNRTQEHENQGAEGEGGSGAGVEGESGTRTGEELDENY</sequence>
<evidence type="ECO:0000313" key="3">
    <source>
        <dbReference type="Proteomes" id="UP001219525"/>
    </source>
</evidence>
<accession>A0AAD6Y680</accession>
<feature type="region of interest" description="Disordered" evidence="1">
    <location>
        <begin position="328"/>
        <end position="394"/>
    </location>
</feature>
<keyword evidence="3" id="KW-1185">Reference proteome</keyword>
<gene>
    <name evidence="2" type="ORF">GGX14DRAFT_405682</name>
</gene>
<feature type="compositionally biased region" description="Gly residues" evidence="1">
    <location>
        <begin position="369"/>
        <end position="380"/>
    </location>
</feature>
<reference evidence="2" key="1">
    <citation type="submission" date="2023-03" db="EMBL/GenBank/DDBJ databases">
        <title>Massive genome expansion in bonnet fungi (Mycena s.s.) driven by repeated elements and novel gene families across ecological guilds.</title>
        <authorList>
            <consortium name="Lawrence Berkeley National Laboratory"/>
            <person name="Harder C.B."/>
            <person name="Miyauchi S."/>
            <person name="Viragh M."/>
            <person name="Kuo A."/>
            <person name="Thoen E."/>
            <person name="Andreopoulos B."/>
            <person name="Lu D."/>
            <person name="Skrede I."/>
            <person name="Drula E."/>
            <person name="Henrissat B."/>
            <person name="Morin E."/>
            <person name="Kohler A."/>
            <person name="Barry K."/>
            <person name="LaButti K."/>
            <person name="Morin E."/>
            <person name="Salamov A."/>
            <person name="Lipzen A."/>
            <person name="Mereny Z."/>
            <person name="Hegedus B."/>
            <person name="Baldrian P."/>
            <person name="Stursova M."/>
            <person name="Weitz H."/>
            <person name="Taylor A."/>
            <person name="Grigoriev I.V."/>
            <person name="Nagy L.G."/>
            <person name="Martin F."/>
            <person name="Kauserud H."/>
        </authorList>
    </citation>
    <scope>NUCLEOTIDE SEQUENCE</scope>
    <source>
        <strain evidence="2">9144</strain>
    </source>
</reference>
<name>A0AAD6Y680_9AGAR</name>
<evidence type="ECO:0000313" key="2">
    <source>
        <dbReference type="EMBL" id="KAJ7193244.1"/>
    </source>
</evidence>
<proteinExistence type="predicted"/>
<evidence type="ECO:0000256" key="1">
    <source>
        <dbReference type="SAM" id="MobiDB-lite"/>
    </source>
</evidence>
<organism evidence="2 3">
    <name type="scientific">Mycena pura</name>
    <dbReference type="NCBI Taxonomy" id="153505"/>
    <lineage>
        <taxon>Eukaryota</taxon>
        <taxon>Fungi</taxon>
        <taxon>Dikarya</taxon>
        <taxon>Basidiomycota</taxon>
        <taxon>Agaricomycotina</taxon>
        <taxon>Agaricomycetes</taxon>
        <taxon>Agaricomycetidae</taxon>
        <taxon>Agaricales</taxon>
        <taxon>Marasmiineae</taxon>
        <taxon>Mycenaceae</taxon>
        <taxon>Mycena</taxon>
    </lineage>
</organism>
<comment type="caution">
    <text evidence="2">The sequence shown here is derived from an EMBL/GenBank/DDBJ whole genome shotgun (WGS) entry which is preliminary data.</text>
</comment>
<protein>
    <submittedName>
        <fullName evidence="2">Uncharacterized protein</fullName>
    </submittedName>
</protein>
<dbReference type="AlphaFoldDB" id="A0AAD6Y680"/>
<feature type="compositionally biased region" description="Basic and acidic residues" evidence="1">
    <location>
        <begin position="353"/>
        <end position="366"/>
    </location>
</feature>
<dbReference type="EMBL" id="JARJCW010000110">
    <property type="protein sequence ID" value="KAJ7193244.1"/>
    <property type="molecule type" value="Genomic_DNA"/>
</dbReference>
<feature type="region of interest" description="Disordered" evidence="1">
    <location>
        <begin position="13"/>
        <end position="65"/>
    </location>
</feature>
<feature type="compositionally biased region" description="Basic residues" evidence="1">
    <location>
        <begin position="329"/>
        <end position="343"/>
    </location>
</feature>
<dbReference type="Proteomes" id="UP001219525">
    <property type="component" value="Unassembled WGS sequence"/>
</dbReference>
<feature type="compositionally biased region" description="Pro residues" evidence="1">
    <location>
        <begin position="29"/>
        <end position="38"/>
    </location>
</feature>
<feature type="compositionally biased region" description="Polar residues" evidence="1">
    <location>
        <begin position="47"/>
        <end position="57"/>
    </location>
</feature>